<dbReference type="InterPro" id="IPR000485">
    <property type="entry name" value="AsnC-type_HTH_dom"/>
</dbReference>
<dbReference type="Gene3D" id="3.30.70.920">
    <property type="match status" value="1"/>
</dbReference>
<evidence type="ECO:0000313" key="6">
    <source>
        <dbReference type="Proteomes" id="UP000463883"/>
    </source>
</evidence>
<dbReference type="RefSeq" id="WP_162361905.1">
    <property type="nucleotide sequence ID" value="NZ_CP047591.1"/>
</dbReference>
<proteinExistence type="predicted"/>
<dbReference type="SUPFAM" id="SSF46785">
    <property type="entry name" value="Winged helix' DNA-binding domain"/>
    <property type="match status" value="1"/>
</dbReference>
<organism evidence="5 6">
    <name type="scientific">Aminipila terrae</name>
    <dbReference type="NCBI Taxonomy" id="2697030"/>
    <lineage>
        <taxon>Bacteria</taxon>
        <taxon>Bacillati</taxon>
        <taxon>Bacillota</taxon>
        <taxon>Clostridia</taxon>
        <taxon>Peptostreptococcales</taxon>
        <taxon>Anaerovoracaceae</taxon>
        <taxon>Aminipila</taxon>
    </lineage>
</organism>
<evidence type="ECO:0000256" key="2">
    <source>
        <dbReference type="ARBA" id="ARBA00023125"/>
    </source>
</evidence>
<evidence type="ECO:0000256" key="3">
    <source>
        <dbReference type="ARBA" id="ARBA00023163"/>
    </source>
</evidence>
<name>A0A6P1MMA6_9FIRM</name>
<dbReference type="SUPFAM" id="SSF54909">
    <property type="entry name" value="Dimeric alpha+beta barrel"/>
    <property type="match status" value="1"/>
</dbReference>
<dbReference type="Pfam" id="PF01037">
    <property type="entry name" value="AsnC_trans_reg"/>
    <property type="match status" value="1"/>
</dbReference>
<dbReference type="InterPro" id="IPR019887">
    <property type="entry name" value="Tscrpt_reg_AsnC/Lrp_C"/>
</dbReference>
<gene>
    <name evidence="5" type="ORF">Ami3637_06720</name>
</gene>
<dbReference type="InterPro" id="IPR019885">
    <property type="entry name" value="Tscrpt_reg_HTH_AsnC-type_CS"/>
</dbReference>
<dbReference type="PANTHER" id="PTHR30154:SF53">
    <property type="entry name" value="HTH-TYPE TRANSCRIPTIONAL REGULATOR LRPC"/>
    <property type="match status" value="1"/>
</dbReference>
<feature type="domain" description="HTH asnC-type" evidence="4">
    <location>
        <begin position="3"/>
        <end position="64"/>
    </location>
</feature>
<reference evidence="5 6" key="1">
    <citation type="submission" date="2020-01" db="EMBL/GenBank/DDBJ databases">
        <title>Genomic analysis of Aminipila sp. CBA3637.</title>
        <authorList>
            <person name="Kim Y.B."/>
            <person name="Roh S.W."/>
        </authorList>
    </citation>
    <scope>NUCLEOTIDE SEQUENCE [LARGE SCALE GENOMIC DNA]</scope>
    <source>
        <strain evidence="5 6">CBA3637</strain>
    </source>
</reference>
<dbReference type="GO" id="GO:0043200">
    <property type="term" value="P:response to amino acid"/>
    <property type="evidence" value="ECO:0007669"/>
    <property type="project" value="TreeGrafter"/>
</dbReference>
<dbReference type="InterPro" id="IPR011008">
    <property type="entry name" value="Dimeric_a/b-barrel"/>
</dbReference>
<evidence type="ECO:0000313" key="5">
    <source>
        <dbReference type="EMBL" id="QHI72135.1"/>
    </source>
</evidence>
<dbReference type="GO" id="GO:0043565">
    <property type="term" value="F:sequence-specific DNA binding"/>
    <property type="evidence" value="ECO:0007669"/>
    <property type="project" value="InterPro"/>
</dbReference>
<dbReference type="Gene3D" id="1.10.10.10">
    <property type="entry name" value="Winged helix-like DNA-binding domain superfamily/Winged helix DNA-binding domain"/>
    <property type="match status" value="1"/>
</dbReference>
<dbReference type="PROSITE" id="PS50956">
    <property type="entry name" value="HTH_ASNC_2"/>
    <property type="match status" value="1"/>
</dbReference>
<evidence type="ECO:0000256" key="1">
    <source>
        <dbReference type="ARBA" id="ARBA00023015"/>
    </source>
</evidence>
<protein>
    <submittedName>
        <fullName evidence="5">Winged helix-turn-helix transcriptional regulator</fullName>
    </submittedName>
</protein>
<keyword evidence="3" id="KW-0804">Transcription</keyword>
<dbReference type="AlphaFoldDB" id="A0A6P1MMA6"/>
<sequence length="147" mass="16976">MKFDEIDMSILQELQKDSRLSYRELSKHINLSPPSVTERVRKLESEGIIQEYTININKKGLGFGTECIVQVTMRDGQYDRFIAFIQDYKYCEWCYRIAGAACFIVKLTVASLDEVEKFINNISSYALTNTSIVFSEVKIHSEIEVVK</sequence>
<dbReference type="PROSITE" id="PS00519">
    <property type="entry name" value="HTH_ASNC_1"/>
    <property type="match status" value="1"/>
</dbReference>
<dbReference type="InterPro" id="IPR036390">
    <property type="entry name" value="WH_DNA-bd_sf"/>
</dbReference>
<accession>A0A6P1MMA6</accession>
<dbReference type="GO" id="GO:0005829">
    <property type="term" value="C:cytosol"/>
    <property type="evidence" value="ECO:0007669"/>
    <property type="project" value="TreeGrafter"/>
</dbReference>
<dbReference type="PANTHER" id="PTHR30154">
    <property type="entry name" value="LEUCINE-RESPONSIVE REGULATORY PROTEIN"/>
    <property type="match status" value="1"/>
</dbReference>
<evidence type="ECO:0000259" key="4">
    <source>
        <dbReference type="PROSITE" id="PS50956"/>
    </source>
</evidence>
<dbReference type="SMART" id="SM00344">
    <property type="entry name" value="HTH_ASNC"/>
    <property type="match status" value="1"/>
</dbReference>
<dbReference type="EMBL" id="CP047591">
    <property type="protein sequence ID" value="QHI72135.1"/>
    <property type="molecule type" value="Genomic_DNA"/>
</dbReference>
<dbReference type="CDD" id="cd00090">
    <property type="entry name" value="HTH_ARSR"/>
    <property type="match status" value="1"/>
</dbReference>
<keyword evidence="1" id="KW-0805">Transcription regulation</keyword>
<keyword evidence="2" id="KW-0238">DNA-binding</keyword>
<dbReference type="InterPro" id="IPR019888">
    <property type="entry name" value="Tscrpt_reg_AsnC-like"/>
</dbReference>
<dbReference type="Proteomes" id="UP000463883">
    <property type="component" value="Chromosome"/>
</dbReference>
<dbReference type="KEGG" id="amic:Ami3637_06720"/>
<dbReference type="PRINTS" id="PR00033">
    <property type="entry name" value="HTHASNC"/>
</dbReference>
<dbReference type="InterPro" id="IPR036388">
    <property type="entry name" value="WH-like_DNA-bd_sf"/>
</dbReference>
<dbReference type="FunFam" id="1.10.10.10:FF:000186">
    <property type="entry name" value="AsnC family transcriptional regulator"/>
    <property type="match status" value="1"/>
</dbReference>
<dbReference type="InterPro" id="IPR011991">
    <property type="entry name" value="ArsR-like_HTH"/>
</dbReference>
<dbReference type="Pfam" id="PF13412">
    <property type="entry name" value="HTH_24"/>
    <property type="match status" value="1"/>
</dbReference>
<keyword evidence="6" id="KW-1185">Reference proteome</keyword>